<dbReference type="AlphaFoldDB" id="A0A5Q4ZDZ8"/>
<sequence>MDVDADSPLQHTVTPTGVLMLTRARDTGRSIARAPVLIDFDELGIARGGLLETALLATECPIGRATLNCLRRVLNLAPLPLKLTQLLGTKIHELGSADILEIFGLIEDVLARRNTKSLYTDSVNARSILKNCNLPLKDNRYISNFKFSSRFPIPPRGVISLWSEFHVPDSTDADLRTPISQQDFNSIEERNKNAYKKIEKTKALLISKCKETLDAHESLVRLLLETKYRNAPALDKRSKKSLERGNIPCMKKEVYEKMTEEDRLWIICDAIERFQIYNNLTARTLRLSGITALYPLVATTKSSHELLAAALSDYYLPRLAVTACSILLTLESTWNADTLYSLTRADIQTTKSGFHLTGLKGRGNQPQDFKLEQDDSLEAELEILARESEDVEITDSEAVRALKLLLANQERIKIFTEIEKAHLFSSLRLGKHSESIFVYAVQDTAILEFCKHHNLPRLSLKDIRTIGAHAAYLRPNGGIHLANALLRHRSLATTSDYLRSSIINALCDANILRFMKKLQASILFSCGREDILISKNISNDFIDKDLLFPISPFQSEGEQSLIDKWLDASGEMKLEIGVIEIHHCAAQYAFYRDNFGELSTASPERFIKRHLPRIVTCVALRNVIRGSTHSALLMQLEEKYREPWPFVANPLNG</sequence>
<protein>
    <submittedName>
        <fullName evidence="1">Uncharacterized protein</fullName>
    </submittedName>
</protein>
<keyword evidence="2" id="KW-1185">Reference proteome</keyword>
<gene>
    <name evidence="1" type="ORF">PDMSB3_1134</name>
</gene>
<proteinExistence type="predicted"/>
<dbReference type="KEGG" id="pdio:PDMSB3_1134"/>
<dbReference type="EMBL" id="LR699553">
    <property type="protein sequence ID" value="VVD27596.1"/>
    <property type="molecule type" value="Genomic_DNA"/>
</dbReference>
<organism evidence="1 2">
    <name type="scientific">Paraburkholderia dioscoreae</name>
    <dbReference type="NCBI Taxonomy" id="2604047"/>
    <lineage>
        <taxon>Bacteria</taxon>
        <taxon>Pseudomonadati</taxon>
        <taxon>Pseudomonadota</taxon>
        <taxon>Betaproteobacteria</taxon>
        <taxon>Burkholderiales</taxon>
        <taxon>Burkholderiaceae</taxon>
        <taxon>Paraburkholderia</taxon>
    </lineage>
</organism>
<evidence type="ECO:0000313" key="2">
    <source>
        <dbReference type="Proteomes" id="UP000325811"/>
    </source>
</evidence>
<reference evidence="1 2" key="1">
    <citation type="submission" date="2019-08" db="EMBL/GenBank/DDBJ databases">
        <authorList>
            <person name="Herpell B J."/>
        </authorList>
    </citation>
    <scope>NUCLEOTIDE SEQUENCE [LARGE SCALE GENOMIC DNA]</scope>
    <source>
        <strain evidence="2">Msb3</strain>
    </source>
</reference>
<dbReference type="Proteomes" id="UP000325811">
    <property type="component" value="Chromosome I"/>
</dbReference>
<evidence type="ECO:0000313" key="1">
    <source>
        <dbReference type="EMBL" id="VVD27596.1"/>
    </source>
</evidence>
<name>A0A5Q4ZDZ8_9BURK</name>
<dbReference type="RefSeq" id="WP_165185326.1">
    <property type="nucleotide sequence ID" value="NZ_LR699553.1"/>
</dbReference>
<accession>A0A5Q4ZDZ8</accession>